<organism evidence="1 2">
    <name type="scientific">Leptospira noguchii str. 2007001578</name>
    <dbReference type="NCBI Taxonomy" id="1049974"/>
    <lineage>
        <taxon>Bacteria</taxon>
        <taxon>Pseudomonadati</taxon>
        <taxon>Spirochaetota</taxon>
        <taxon>Spirochaetia</taxon>
        <taxon>Leptospirales</taxon>
        <taxon>Leptospiraceae</taxon>
        <taxon>Leptospira</taxon>
    </lineage>
</organism>
<reference evidence="1 2" key="1">
    <citation type="submission" date="2013-01" db="EMBL/GenBank/DDBJ databases">
        <authorList>
            <person name="Harkins D.M."/>
            <person name="Durkin A.S."/>
            <person name="Brinkac L.M."/>
            <person name="Haft D.H."/>
            <person name="Selengut J.D."/>
            <person name="Sanka R."/>
            <person name="DePew J."/>
            <person name="Purushe J."/>
            <person name="Whelen A.C."/>
            <person name="Vinetz J.M."/>
            <person name="Sutton G.G."/>
            <person name="Nierman W.C."/>
            <person name="Fouts D.E."/>
        </authorList>
    </citation>
    <scope>NUCLEOTIDE SEQUENCE [LARGE SCALE GENOMIC DNA]</scope>
    <source>
        <strain evidence="1 2">2007001578</strain>
    </source>
</reference>
<proteinExistence type="predicted"/>
<keyword evidence="2" id="KW-1185">Reference proteome</keyword>
<name>A0ABP2T5Y6_9LEPT</name>
<gene>
    <name evidence="1" type="ORF">LEP1GSC035_0538</name>
</gene>
<dbReference type="Proteomes" id="UP000012099">
    <property type="component" value="Unassembled WGS sequence"/>
</dbReference>
<accession>A0ABP2T5Y6</accession>
<comment type="caution">
    <text evidence="1">The sequence shown here is derived from an EMBL/GenBank/DDBJ whole genome shotgun (WGS) entry which is preliminary data.</text>
</comment>
<sequence length="60" mass="6928">MCLYLCFIAGMGFKLSILFVCAEIKNLTRCCDVDRFTNAVFLLSLFFTSRSKCLEFLKSR</sequence>
<protein>
    <recommendedName>
        <fullName evidence="3">Lipoprotein</fullName>
    </recommendedName>
</protein>
<evidence type="ECO:0000313" key="1">
    <source>
        <dbReference type="EMBL" id="EMM98417.1"/>
    </source>
</evidence>
<dbReference type="EMBL" id="AHMH02000152">
    <property type="protein sequence ID" value="EMM98417.1"/>
    <property type="molecule type" value="Genomic_DNA"/>
</dbReference>
<evidence type="ECO:0008006" key="3">
    <source>
        <dbReference type="Google" id="ProtNLM"/>
    </source>
</evidence>
<evidence type="ECO:0000313" key="2">
    <source>
        <dbReference type="Proteomes" id="UP000012099"/>
    </source>
</evidence>